<evidence type="ECO:0000256" key="1">
    <source>
        <dbReference type="SAM" id="MobiDB-lite"/>
    </source>
</evidence>
<evidence type="ECO:0000313" key="3">
    <source>
        <dbReference type="Proteomes" id="UP000256964"/>
    </source>
</evidence>
<protein>
    <submittedName>
        <fullName evidence="2">Uncharacterized protein</fullName>
    </submittedName>
</protein>
<feature type="region of interest" description="Disordered" evidence="1">
    <location>
        <begin position="34"/>
        <end position="60"/>
    </location>
</feature>
<gene>
    <name evidence="2" type="ORF">OH76DRAFT_218942</name>
</gene>
<dbReference type="EMBL" id="KZ857514">
    <property type="protein sequence ID" value="RDX41376.1"/>
    <property type="molecule type" value="Genomic_DNA"/>
</dbReference>
<feature type="compositionally biased region" description="Basic residues" evidence="1">
    <location>
        <begin position="35"/>
        <end position="47"/>
    </location>
</feature>
<evidence type="ECO:0000313" key="2">
    <source>
        <dbReference type="EMBL" id="RDX41376.1"/>
    </source>
</evidence>
<proteinExistence type="predicted"/>
<organism evidence="2 3">
    <name type="scientific">Lentinus brumalis</name>
    <dbReference type="NCBI Taxonomy" id="2498619"/>
    <lineage>
        <taxon>Eukaryota</taxon>
        <taxon>Fungi</taxon>
        <taxon>Dikarya</taxon>
        <taxon>Basidiomycota</taxon>
        <taxon>Agaricomycotina</taxon>
        <taxon>Agaricomycetes</taxon>
        <taxon>Polyporales</taxon>
        <taxon>Polyporaceae</taxon>
        <taxon>Lentinus</taxon>
    </lineage>
</organism>
<reference evidence="2 3" key="1">
    <citation type="journal article" date="2018" name="Biotechnol. Biofuels">
        <title>Integrative visual omics of the white-rot fungus Polyporus brumalis exposes the biotechnological potential of its oxidative enzymes for delignifying raw plant biomass.</title>
        <authorList>
            <person name="Miyauchi S."/>
            <person name="Rancon A."/>
            <person name="Drula E."/>
            <person name="Hage H."/>
            <person name="Chaduli D."/>
            <person name="Favel A."/>
            <person name="Grisel S."/>
            <person name="Henrissat B."/>
            <person name="Herpoel-Gimbert I."/>
            <person name="Ruiz-Duenas F.J."/>
            <person name="Chevret D."/>
            <person name="Hainaut M."/>
            <person name="Lin J."/>
            <person name="Wang M."/>
            <person name="Pangilinan J."/>
            <person name="Lipzen A."/>
            <person name="Lesage-Meessen L."/>
            <person name="Navarro D."/>
            <person name="Riley R."/>
            <person name="Grigoriev I.V."/>
            <person name="Zhou S."/>
            <person name="Raouche S."/>
            <person name="Rosso M.N."/>
        </authorList>
    </citation>
    <scope>NUCLEOTIDE SEQUENCE [LARGE SCALE GENOMIC DNA]</scope>
    <source>
        <strain evidence="2 3">BRFM 1820</strain>
    </source>
</reference>
<name>A0A371CM56_9APHY</name>
<accession>A0A371CM56</accession>
<dbReference type="AlphaFoldDB" id="A0A371CM56"/>
<dbReference type="Proteomes" id="UP000256964">
    <property type="component" value="Unassembled WGS sequence"/>
</dbReference>
<keyword evidence="3" id="KW-1185">Reference proteome</keyword>
<sequence length="85" mass="9889">MLMSSPTSQATGQTAVLELDLPWVLTLRRSCPEARRRRRRRHRHARRQVTPYPPRSPRPRPRICASWARANLTVAQVVAACRHLR</sequence>